<keyword evidence="2" id="KW-1185">Reference proteome</keyword>
<gene>
    <name evidence="1" type="ORF">ARMSODRAFT_983818</name>
</gene>
<dbReference type="AlphaFoldDB" id="A0A2H3AU73"/>
<protein>
    <submittedName>
        <fullName evidence="1">Uncharacterized protein</fullName>
    </submittedName>
</protein>
<dbReference type="EMBL" id="KZ293541">
    <property type="protein sequence ID" value="PBK58462.1"/>
    <property type="molecule type" value="Genomic_DNA"/>
</dbReference>
<reference evidence="2" key="1">
    <citation type="journal article" date="2017" name="Nat. Ecol. Evol.">
        <title>Genome expansion and lineage-specific genetic innovations in the forest pathogenic fungi Armillaria.</title>
        <authorList>
            <person name="Sipos G."/>
            <person name="Prasanna A.N."/>
            <person name="Walter M.C."/>
            <person name="O'Connor E."/>
            <person name="Balint B."/>
            <person name="Krizsan K."/>
            <person name="Kiss B."/>
            <person name="Hess J."/>
            <person name="Varga T."/>
            <person name="Slot J."/>
            <person name="Riley R."/>
            <person name="Boka B."/>
            <person name="Rigling D."/>
            <person name="Barry K."/>
            <person name="Lee J."/>
            <person name="Mihaltcheva S."/>
            <person name="LaButti K."/>
            <person name="Lipzen A."/>
            <person name="Waldron R."/>
            <person name="Moloney N.M."/>
            <person name="Sperisen C."/>
            <person name="Kredics L."/>
            <person name="Vagvoelgyi C."/>
            <person name="Patrignani A."/>
            <person name="Fitzpatrick D."/>
            <person name="Nagy I."/>
            <person name="Doyle S."/>
            <person name="Anderson J.B."/>
            <person name="Grigoriev I.V."/>
            <person name="Gueldener U."/>
            <person name="Muensterkoetter M."/>
            <person name="Nagy L.G."/>
        </authorList>
    </citation>
    <scope>NUCLEOTIDE SEQUENCE [LARGE SCALE GENOMIC DNA]</scope>
    <source>
        <strain evidence="2">28-4</strain>
    </source>
</reference>
<dbReference type="Proteomes" id="UP000218334">
    <property type="component" value="Unassembled WGS sequence"/>
</dbReference>
<organism evidence="1 2">
    <name type="scientific">Armillaria solidipes</name>
    <dbReference type="NCBI Taxonomy" id="1076256"/>
    <lineage>
        <taxon>Eukaryota</taxon>
        <taxon>Fungi</taxon>
        <taxon>Dikarya</taxon>
        <taxon>Basidiomycota</taxon>
        <taxon>Agaricomycotina</taxon>
        <taxon>Agaricomycetes</taxon>
        <taxon>Agaricomycetidae</taxon>
        <taxon>Agaricales</taxon>
        <taxon>Marasmiineae</taxon>
        <taxon>Physalacriaceae</taxon>
        <taxon>Armillaria</taxon>
    </lineage>
</organism>
<name>A0A2H3AU73_9AGAR</name>
<evidence type="ECO:0000313" key="2">
    <source>
        <dbReference type="Proteomes" id="UP000218334"/>
    </source>
</evidence>
<sequence length="274" mass="31008">MSDVVSEKARVVLASGKPYYWAALYQSGHSGPRFVPVPLIESAVEYRTRDDVHVDYWLSRSRPMGGVINTEAGMKIMGDAFVVYYSPRMQWTSRKRNMVLKSIGLYAEEDLLIMKLDRRDEGGSVEIGHLFTADLIEGSKQLIRSRNAVARLVYEKDVYVREANAATSVYYDSLENTVYRGALLGQLHFGMCVMGDILNLSSRGWIFEGDGRKQYLMLYADPQVVVRMDSTEEMLSESAGFPVKVVVTLKKHSSASSRCEVFVLHVEEMEIMPY</sequence>
<proteinExistence type="predicted"/>
<evidence type="ECO:0000313" key="1">
    <source>
        <dbReference type="EMBL" id="PBK58462.1"/>
    </source>
</evidence>
<accession>A0A2H3AU73</accession>